<sequence>MDGKMRIHMKLFYVDFESLNLSGVDNNKNELKPDFHYKGDGQSSGCKIVRGHVEQVGEKLHLHKCGEGICMSFYDIPAVFSNDLANTDCINLFNQDPMFLINTIEQKLQET</sequence>
<evidence type="ECO:0000313" key="1">
    <source>
        <dbReference type="EMBL" id="KII70290.1"/>
    </source>
</evidence>
<name>A0A0C2N1P3_THEKT</name>
<evidence type="ECO:0000313" key="2">
    <source>
        <dbReference type="Proteomes" id="UP000031668"/>
    </source>
</evidence>
<reference evidence="1 2" key="1">
    <citation type="journal article" date="2014" name="Genome Biol. Evol.">
        <title>The genome of the myxosporean Thelohanellus kitauei shows adaptations to nutrient acquisition within its fish host.</title>
        <authorList>
            <person name="Yang Y."/>
            <person name="Xiong J."/>
            <person name="Zhou Z."/>
            <person name="Huo F."/>
            <person name="Miao W."/>
            <person name="Ran C."/>
            <person name="Liu Y."/>
            <person name="Zhang J."/>
            <person name="Feng J."/>
            <person name="Wang M."/>
            <person name="Wang M."/>
            <person name="Wang L."/>
            <person name="Yao B."/>
        </authorList>
    </citation>
    <scope>NUCLEOTIDE SEQUENCE [LARGE SCALE GENOMIC DNA]</scope>
    <source>
        <strain evidence="1">Wuqing</strain>
    </source>
</reference>
<dbReference type="AlphaFoldDB" id="A0A0C2N1P3"/>
<organism evidence="1 2">
    <name type="scientific">Thelohanellus kitauei</name>
    <name type="common">Myxosporean</name>
    <dbReference type="NCBI Taxonomy" id="669202"/>
    <lineage>
        <taxon>Eukaryota</taxon>
        <taxon>Metazoa</taxon>
        <taxon>Cnidaria</taxon>
        <taxon>Myxozoa</taxon>
        <taxon>Myxosporea</taxon>
        <taxon>Bivalvulida</taxon>
        <taxon>Platysporina</taxon>
        <taxon>Myxobolidae</taxon>
        <taxon>Thelohanellus</taxon>
    </lineage>
</organism>
<keyword evidence="2" id="KW-1185">Reference proteome</keyword>
<dbReference type="EMBL" id="JWZT01002099">
    <property type="protein sequence ID" value="KII70290.1"/>
    <property type="molecule type" value="Genomic_DNA"/>
</dbReference>
<gene>
    <name evidence="1" type="ORF">RF11_15859</name>
</gene>
<protein>
    <submittedName>
        <fullName evidence="1">Uncharacterized protein</fullName>
    </submittedName>
</protein>
<comment type="caution">
    <text evidence="1">The sequence shown here is derived from an EMBL/GenBank/DDBJ whole genome shotgun (WGS) entry which is preliminary data.</text>
</comment>
<accession>A0A0C2N1P3</accession>
<proteinExistence type="predicted"/>
<dbReference type="Proteomes" id="UP000031668">
    <property type="component" value="Unassembled WGS sequence"/>
</dbReference>